<dbReference type="EMBL" id="JAUSUG010000003">
    <property type="protein sequence ID" value="MDQ0253525.1"/>
    <property type="molecule type" value="Genomic_DNA"/>
</dbReference>
<keyword evidence="2" id="KW-1185">Reference proteome</keyword>
<protein>
    <submittedName>
        <fullName evidence="1">Uncharacterized protein</fullName>
    </submittedName>
</protein>
<organism evidence="1 2">
    <name type="scientific">Evansella vedderi</name>
    <dbReference type="NCBI Taxonomy" id="38282"/>
    <lineage>
        <taxon>Bacteria</taxon>
        <taxon>Bacillati</taxon>
        <taxon>Bacillota</taxon>
        <taxon>Bacilli</taxon>
        <taxon>Bacillales</taxon>
        <taxon>Bacillaceae</taxon>
        <taxon>Evansella</taxon>
    </lineage>
</organism>
<reference evidence="1 2" key="1">
    <citation type="submission" date="2023-07" db="EMBL/GenBank/DDBJ databases">
        <title>Genomic Encyclopedia of Type Strains, Phase IV (KMG-IV): sequencing the most valuable type-strain genomes for metagenomic binning, comparative biology and taxonomic classification.</title>
        <authorList>
            <person name="Goeker M."/>
        </authorList>
    </citation>
    <scope>NUCLEOTIDE SEQUENCE [LARGE SCALE GENOMIC DNA]</scope>
    <source>
        <strain evidence="1 2">DSM 9768</strain>
    </source>
</reference>
<evidence type="ECO:0000313" key="2">
    <source>
        <dbReference type="Proteomes" id="UP001230005"/>
    </source>
</evidence>
<dbReference type="RefSeq" id="WP_307322317.1">
    <property type="nucleotide sequence ID" value="NZ_JAUSUG010000003.1"/>
</dbReference>
<sequence length="94" mass="10908">MIGCTNRAEEIFITNTLAEGVSEFVLRTNRQWIGSSKWVIRSLKHYDESFTEQFVEAFDTFYKFGEKDKIIQLVDSILQPYGGRLFEGFSLGKE</sequence>
<proteinExistence type="predicted"/>
<comment type="caution">
    <text evidence="1">The sequence shown here is derived from an EMBL/GenBank/DDBJ whole genome shotgun (WGS) entry which is preliminary data.</text>
</comment>
<gene>
    <name evidence="1" type="ORF">J2S74_000897</name>
</gene>
<dbReference type="Proteomes" id="UP001230005">
    <property type="component" value="Unassembled WGS sequence"/>
</dbReference>
<accession>A0ABT9ZTN2</accession>
<evidence type="ECO:0000313" key="1">
    <source>
        <dbReference type="EMBL" id="MDQ0253525.1"/>
    </source>
</evidence>
<name>A0ABT9ZTN2_9BACI</name>